<reference evidence="2 3" key="1">
    <citation type="journal article" date="2019" name="Int. J. Syst. Evol. Microbiol.">
        <title>The Global Catalogue of Microorganisms (GCM) 10K type strain sequencing project: providing services to taxonomists for standard genome sequencing and annotation.</title>
        <authorList>
            <consortium name="The Broad Institute Genomics Platform"/>
            <consortium name="The Broad Institute Genome Sequencing Center for Infectious Disease"/>
            <person name="Wu L."/>
            <person name="Ma J."/>
        </authorList>
    </citation>
    <scope>NUCLEOTIDE SEQUENCE [LARGE SCALE GENOMIC DNA]</scope>
    <source>
        <strain evidence="2 3">GX26</strain>
    </source>
</reference>
<keyword evidence="1" id="KW-0472">Membrane</keyword>
<feature type="transmembrane region" description="Helical" evidence="1">
    <location>
        <begin position="500"/>
        <end position="520"/>
    </location>
</feature>
<sequence>MAGDDRMPSSVAGAAGSGRRLVTEAVAATAVSGAVVLGTTASVVLAVGWALGVLELAVVGLAAGASLAVASTLCNRDSPLWMAAGSVGVAVGVVATAYALSRPLSDPSVPLTVGPAVFAVGALVAGLGATAAIPGSLGDGQWARTVAQAAAATGLPGVVVVVAAVGAVGGGGEAVDAVGSALGEGTTALLAPQGPNANVGGFLALAGSAALSVAVALRTLPVVNLVGRAQRGAVARRVGRARSWLVRGGVTALFLAVVLTAWPADALHDVLADVGVEGVLAAVVDVPFLRRALAVLALGALSASAVAVGVRRVANVDGRGVLRLLATTTPGGAVLLAVGVLRPELVLSRLRIGPISGMVDAGVEMLGVEALALAVLIALVLGTTTALSALTTAAGFGFIPNRTAAPSVAAGGVLLVAIAAGVWDGEYALATFAAVVASMVVWDVGNYGVDVTAELDGTTSRVVEVLHAAGSATVGALLVGGAFVALWASSRLAAGGGIDGPGLLGLALLVVATLGLMSTLRG</sequence>
<keyword evidence="1" id="KW-0812">Transmembrane</keyword>
<feature type="transmembrane region" description="Helical" evidence="1">
    <location>
        <begin position="292"/>
        <end position="310"/>
    </location>
</feature>
<keyword evidence="3" id="KW-1185">Reference proteome</keyword>
<evidence type="ECO:0000256" key="1">
    <source>
        <dbReference type="SAM" id="Phobius"/>
    </source>
</evidence>
<gene>
    <name evidence="2" type="ORF">ACFQGB_16715</name>
</gene>
<dbReference type="EMBL" id="JBHSXN010000003">
    <property type="protein sequence ID" value="MFC6954509.1"/>
    <property type="molecule type" value="Genomic_DNA"/>
</dbReference>
<organism evidence="2 3">
    <name type="scientific">Halorubellus litoreus</name>
    <dbReference type="NCBI Taxonomy" id="755308"/>
    <lineage>
        <taxon>Archaea</taxon>
        <taxon>Methanobacteriati</taxon>
        <taxon>Methanobacteriota</taxon>
        <taxon>Stenosarchaea group</taxon>
        <taxon>Halobacteria</taxon>
        <taxon>Halobacteriales</taxon>
        <taxon>Halorubellaceae</taxon>
        <taxon>Halorubellus</taxon>
    </lineage>
</organism>
<accession>A0ABD5VG28</accession>
<dbReference type="Proteomes" id="UP001596395">
    <property type="component" value="Unassembled WGS sequence"/>
</dbReference>
<evidence type="ECO:0000313" key="2">
    <source>
        <dbReference type="EMBL" id="MFC6954509.1"/>
    </source>
</evidence>
<feature type="transmembrane region" description="Helical" evidence="1">
    <location>
        <begin position="199"/>
        <end position="223"/>
    </location>
</feature>
<feature type="transmembrane region" description="Helical" evidence="1">
    <location>
        <begin position="53"/>
        <end position="73"/>
    </location>
</feature>
<dbReference type="RefSeq" id="WP_336351456.1">
    <property type="nucleotide sequence ID" value="NZ_JAZAQL010000003.1"/>
</dbReference>
<feature type="transmembrane region" description="Helical" evidence="1">
    <location>
        <begin position="370"/>
        <end position="391"/>
    </location>
</feature>
<feature type="transmembrane region" description="Helical" evidence="1">
    <location>
        <begin position="322"/>
        <end position="341"/>
    </location>
</feature>
<dbReference type="AlphaFoldDB" id="A0ABD5VG28"/>
<comment type="caution">
    <text evidence="2">The sequence shown here is derived from an EMBL/GenBank/DDBJ whole genome shotgun (WGS) entry which is preliminary data.</text>
</comment>
<feature type="transmembrane region" description="Helical" evidence="1">
    <location>
        <begin position="403"/>
        <end position="421"/>
    </location>
</feature>
<keyword evidence="1" id="KW-1133">Transmembrane helix</keyword>
<feature type="transmembrane region" description="Helical" evidence="1">
    <location>
        <begin position="465"/>
        <end position="488"/>
    </location>
</feature>
<feature type="transmembrane region" description="Helical" evidence="1">
    <location>
        <begin position="21"/>
        <end position="47"/>
    </location>
</feature>
<name>A0ABD5VG28_9EURY</name>
<evidence type="ECO:0000313" key="3">
    <source>
        <dbReference type="Proteomes" id="UP001596395"/>
    </source>
</evidence>
<protein>
    <submittedName>
        <fullName evidence="2">Uncharacterized protein</fullName>
    </submittedName>
</protein>
<feature type="transmembrane region" description="Helical" evidence="1">
    <location>
        <begin position="427"/>
        <end position="445"/>
    </location>
</feature>
<feature type="transmembrane region" description="Helical" evidence="1">
    <location>
        <begin position="145"/>
        <end position="168"/>
    </location>
</feature>
<proteinExistence type="predicted"/>
<feature type="transmembrane region" description="Helical" evidence="1">
    <location>
        <begin position="244"/>
        <end position="264"/>
    </location>
</feature>
<feature type="transmembrane region" description="Helical" evidence="1">
    <location>
        <begin position="112"/>
        <end position="133"/>
    </location>
</feature>
<feature type="transmembrane region" description="Helical" evidence="1">
    <location>
        <begin position="80"/>
        <end position="100"/>
    </location>
</feature>